<accession>I7G5W7</accession>
<dbReference type="EMBL" id="AB172584">
    <property type="protein sequence ID" value="BAE89646.1"/>
    <property type="molecule type" value="mRNA"/>
</dbReference>
<name>I7G5W7_MACFA</name>
<reference evidence="1" key="1">
    <citation type="journal article" date="2007" name="PLoS Biol.">
        <title>Rate of evolution in brain-expressed genes in humans and other primates.</title>
        <authorList>
            <person name="Wang H.-Y."/>
            <person name="Chien H.-C."/>
            <person name="Osada N."/>
            <person name="Hashimoto K."/>
            <person name="Sugano S."/>
            <person name="Gojobori T."/>
            <person name="Chou C.-K."/>
            <person name="Tsai S.-F."/>
            <person name="Wu C.-I."/>
            <person name="Shen C.-K.J."/>
        </authorList>
    </citation>
    <scope>NUCLEOTIDE SEQUENCE</scope>
</reference>
<organism evidence="1">
    <name type="scientific">Macaca fascicularis</name>
    <name type="common">Crab-eating macaque</name>
    <name type="synonym">Cynomolgus monkey</name>
    <dbReference type="NCBI Taxonomy" id="9541"/>
    <lineage>
        <taxon>Eukaryota</taxon>
        <taxon>Metazoa</taxon>
        <taxon>Chordata</taxon>
        <taxon>Craniata</taxon>
        <taxon>Vertebrata</taxon>
        <taxon>Euteleostomi</taxon>
        <taxon>Mammalia</taxon>
        <taxon>Eutheria</taxon>
        <taxon>Euarchontoglires</taxon>
        <taxon>Primates</taxon>
        <taxon>Haplorrhini</taxon>
        <taxon>Catarrhini</taxon>
        <taxon>Cercopithecidae</taxon>
        <taxon>Cercopithecinae</taxon>
        <taxon>Macaca</taxon>
    </lineage>
</organism>
<proteinExistence type="evidence at transcript level"/>
<sequence>MLHYYNCDVLFSIDLILALFCYWDEISISFMSFRNIYVY</sequence>
<evidence type="ECO:0000313" key="1">
    <source>
        <dbReference type="EMBL" id="BAE89646.1"/>
    </source>
</evidence>
<protein>
    <submittedName>
        <fullName evidence="1">Macaca fascicularis brain cDNA, clone: QflA-18818</fullName>
    </submittedName>
</protein>
<dbReference type="AlphaFoldDB" id="I7G5W7"/>